<dbReference type="Gene3D" id="3.40.50.980">
    <property type="match status" value="1"/>
</dbReference>
<protein>
    <submittedName>
        <fullName evidence="3">AMP-binding protein</fullName>
    </submittedName>
</protein>
<evidence type="ECO:0000313" key="3">
    <source>
        <dbReference type="EMBL" id="MPY61026.1"/>
    </source>
</evidence>
<dbReference type="Pfam" id="PF00501">
    <property type="entry name" value="AMP-binding"/>
    <property type="match status" value="1"/>
</dbReference>
<dbReference type="OrthoDB" id="2472181at2"/>
<gene>
    <name evidence="3" type="ORF">FNH08_28960</name>
</gene>
<feature type="region of interest" description="Disordered" evidence="1">
    <location>
        <begin position="72"/>
        <end position="92"/>
    </location>
</feature>
<name>A0A5N8XPF1_9ACTN</name>
<evidence type="ECO:0000313" key="4">
    <source>
        <dbReference type="Proteomes" id="UP000400924"/>
    </source>
</evidence>
<dbReference type="SUPFAM" id="SSF56801">
    <property type="entry name" value="Acetyl-CoA synthetase-like"/>
    <property type="match status" value="1"/>
</dbReference>
<dbReference type="Proteomes" id="UP000400924">
    <property type="component" value="Unassembled WGS sequence"/>
</dbReference>
<evidence type="ECO:0000256" key="1">
    <source>
        <dbReference type="SAM" id="MobiDB-lite"/>
    </source>
</evidence>
<dbReference type="EMBL" id="VJZC01000264">
    <property type="protein sequence ID" value="MPY61026.1"/>
    <property type="molecule type" value="Genomic_DNA"/>
</dbReference>
<accession>A0A5N8XPF1</accession>
<organism evidence="3 4">
    <name type="scientific">Streptomyces spongiae</name>
    <dbReference type="NCBI Taxonomy" id="565072"/>
    <lineage>
        <taxon>Bacteria</taxon>
        <taxon>Bacillati</taxon>
        <taxon>Actinomycetota</taxon>
        <taxon>Actinomycetes</taxon>
        <taxon>Kitasatosporales</taxon>
        <taxon>Streptomycetaceae</taxon>
        <taxon>Streptomyces</taxon>
    </lineage>
</organism>
<dbReference type="RefSeq" id="WP_152774478.1">
    <property type="nucleotide sequence ID" value="NZ_VJZC01000264.1"/>
</dbReference>
<evidence type="ECO:0000259" key="2">
    <source>
        <dbReference type="Pfam" id="PF00501"/>
    </source>
</evidence>
<proteinExistence type="predicted"/>
<feature type="domain" description="AMP-dependent synthetase/ligase" evidence="2">
    <location>
        <begin position="15"/>
        <end position="61"/>
    </location>
</feature>
<comment type="caution">
    <text evidence="3">The sequence shown here is derived from an EMBL/GenBank/DDBJ whole genome shotgun (WGS) entry which is preliminary data.</text>
</comment>
<dbReference type="AlphaFoldDB" id="A0A5N8XPF1"/>
<dbReference type="InterPro" id="IPR000873">
    <property type="entry name" value="AMP-dep_synth/lig_dom"/>
</dbReference>
<sequence>MYSLATVLALSTGAFAERDAIVTVDSRLTYRQVNGDADRFANLLASKGLRPGDEVALRFPREFGEHAKPVRLRRRRRPTGRGCRGVPRRWRG</sequence>
<reference evidence="3 4" key="1">
    <citation type="submission" date="2019-07" db="EMBL/GenBank/DDBJ databases">
        <title>New species of Amycolatopsis and Streptomyces.</title>
        <authorList>
            <person name="Duangmal K."/>
            <person name="Teo W.F.A."/>
            <person name="Lipun K."/>
        </authorList>
    </citation>
    <scope>NUCLEOTIDE SEQUENCE [LARGE SCALE GENOMIC DNA]</scope>
    <source>
        <strain evidence="3 4">NBRC 106415</strain>
    </source>
</reference>
<keyword evidence="4" id="KW-1185">Reference proteome</keyword>